<evidence type="ECO:0000256" key="3">
    <source>
        <dbReference type="ARBA" id="ARBA00012669"/>
    </source>
</evidence>
<dbReference type="SUPFAM" id="SSF142754">
    <property type="entry name" value="NadA-like"/>
    <property type="match status" value="1"/>
</dbReference>
<keyword evidence="5" id="KW-0662">Pyridine nucleotide biosynthesis</keyword>
<evidence type="ECO:0000256" key="6">
    <source>
        <dbReference type="ARBA" id="ARBA00022679"/>
    </source>
</evidence>
<keyword evidence="7" id="KW-0479">Metal-binding</keyword>
<gene>
    <name evidence="10" type="ORF">RchiOBHm_Chr5g0014091</name>
</gene>
<evidence type="ECO:0000256" key="5">
    <source>
        <dbReference type="ARBA" id="ARBA00022642"/>
    </source>
</evidence>
<keyword evidence="4" id="KW-0004">4Fe-4S</keyword>
<comment type="caution">
    <text evidence="10">The sequence shown here is derived from an EMBL/GenBank/DDBJ whole genome shotgun (WGS) entry which is preliminary data.</text>
</comment>
<dbReference type="InterPro" id="IPR003473">
    <property type="entry name" value="NadA"/>
</dbReference>
<comment type="cofactor">
    <cofactor evidence="1">
        <name>[4Fe-4S] cluster</name>
        <dbReference type="ChEBI" id="CHEBI:49883"/>
    </cofactor>
</comment>
<dbReference type="EMBL" id="PDCK01000043">
    <property type="protein sequence ID" value="PRQ29456.1"/>
    <property type="molecule type" value="Genomic_DNA"/>
</dbReference>
<reference evidence="10 11" key="1">
    <citation type="journal article" date="2018" name="Nat. Genet.">
        <title>The Rosa genome provides new insights in the design of modern roses.</title>
        <authorList>
            <person name="Bendahmane M."/>
        </authorList>
    </citation>
    <scope>NUCLEOTIDE SEQUENCE [LARGE SCALE GENOMIC DNA]</scope>
    <source>
        <strain evidence="11">cv. Old Blush</strain>
    </source>
</reference>
<evidence type="ECO:0000256" key="1">
    <source>
        <dbReference type="ARBA" id="ARBA00001966"/>
    </source>
</evidence>
<dbReference type="STRING" id="74649.A0A2P6Q5K2"/>
<evidence type="ECO:0000256" key="8">
    <source>
        <dbReference type="ARBA" id="ARBA00023004"/>
    </source>
</evidence>
<organism evidence="10 11">
    <name type="scientific">Rosa chinensis</name>
    <name type="common">China rose</name>
    <dbReference type="NCBI Taxonomy" id="74649"/>
    <lineage>
        <taxon>Eukaryota</taxon>
        <taxon>Viridiplantae</taxon>
        <taxon>Streptophyta</taxon>
        <taxon>Embryophyta</taxon>
        <taxon>Tracheophyta</taxon>
        <taxon>Spermatophyta</taxon>
        <taxon>Magnoliopsida</taxon>
        <taxon>eudicotyledons</taxon>
        <taxon>Gunneridae</taxon>
        <taxon>Pentapetalae</taxon>
        <taxon>rosids</taxon>
        <taxon>fabids</taxon>
        <taxon>Rosales</taxon>
        <taxon>Rosaceae</taxon>
        <taxon>Rosoideae</taxon>
        <taxon>Rosoideae incertae sedis</taxon>
        <taxon>Rosa</taxon>
    </lineage>
</organism>
<dbReference type="PANTHER" id="PTHR30573">
    <property type="entry name" value="QUINOLINATE SYNTHETASE A"/>
    <property type="match status" value="1"/>
</dbReference>
<keyword evidence="6 10" id="KW-0808">Transferase</keyword>
<name>A0A2P6Q5K2_ROSCH</name>
<dbReference type="UniPathway" id="UPA00253">
    <property type="reaction ID" value="UER00327"/>
</dbReference>
<evidence type="ECO:0000256" key="7">
    <source>
        <dbReference type="ARBA" id="ARBA00022723"/>
    </source>
</evidence>
<keyword evidence="9" id="KW-0411">Iron-sulfur</keyword>
<dbReference type="GO" id="GO:0046872">
    <property type="term" value="F:metal ion binding"/>
    <property type="evidence" value="ECO:0007669"/>
    <property type="project" value="UniProtKB-KW"/>
</dbReference>
<evidence type="ECO:0000256" key="9">
    <source>
        <dbReference type="ARBA" id="ARBA00023014"/>
    </source>
</evidence>
<dbReference type="AlphaFoldDB" id="A0A2P6Q5K2"/>
<comment type="pathway">
    <text evidence="2">Cofactor biosynthesis; NAD(+) biosynthesis; quinolinate from iminoaspartate: step 1/1.</text>
</comment>
<dbReference type="GO" id="GO:0009507">
    <property type="term" value="C:chloroplast"/>
    <property type="evidence" value="ECO:0007669"/>
    <property type="project" value="TreeGrafter"/>
</dbReference>
<dbReference type="Proteomes" id="UP000238479">
    <property type="component" value="Chromosome 5"/>
</dbReference>
<accession>A0A2P6Q5K2</accession>
<keyword evidence="11" id="KW-1185">Reference proteome</keyword>
<evidence type="ECO:0000313" key="10">
    <source>
        <dbReference type="EMBL" id="PRQ29456.1"/>
    </source>
</evidence>
<dbReference type="PANTHER" id="PTHR30573:SF0">
    <property type="entry name" value="QUINOLINATE SYNTHASE, CHLOROPLASTIC"/>
    <property type="match status" value="1"/>
</dbReference>
<protein>
    <recommendedName>
        <fullName evidence="3">quinolinate synthase</fullName>
        <ecNumber evidence="3">2.5.1.72</ecNumber>
    </recommendedName>
</protein>
<proteinExistence type="predicted"/>
<evidence type="ECO:0000313" key="11">
    <source>
        <dbReference type="Proteomes" id="UP000238479"/>
    </source>
</evidence>
<dbReference type="InterPro" id="IPR036094">
    <property type="entry name" value="NadA_sf"/>
</dbReference>
<dbReference type="GO" id="GO:0051539">
    <property type="term" value="F:4 iron, 4 sulfur cluster binding"/>
    <property type="evidence" value="ECO:0007669"/>
    <property type="project" value="UniProtKB-KW"/>
</dbReference>
<dbReference type="GO" id="GO:0034628">
    <property type="term" value="P:'de novo' NAD+ biosynthetic process from L-aspartate"/>
    <property type="evidence" value="ECO:0007669"/>
    <property type="project" value="TreeGrafter"/>
</dbReference>
<dbReference type="EC" id="2.5.1.72" evidence="3"/>
<dbReference type="Gramene" id="PRQ29456">
    <property type="protein sequence ID" value="PRQ29456"/>
    <property type="gene ID" value="RchiOBHm_Chr5g0014091"/>
</dbReference>
<sequence>MIINFSVFKYIVEMKAFAHELVPTITYTSSNVVQTIMQAFSQLPYLKIWYSPDSYMGANIRVLLEQITKMIDEEIVEIHPAHYRDSIRSLLPCLLYYQDGTCIVHHLFGMRLSTG</sequence>
<keyword evidence="8" id="KW-0408">Iron</keyword>
<dbReference type="GO" id="GO:0008987">
    <property type="term" value="F:quinolinate synthetase A activity"/>
    <property type="evidence" value="ECO:0007669"/>
    <property type="project" value="InterPro"/>
</dbReference>
<evidence type="ECO:0000256" key="4">
    <source>
        <dbReference type="ARBA" id="ARBA00022485"/>
    </source>
</evidence>
<evidence type="ECO:0000256" key="2">
    <source>
        <dbReference type="ARBA" id="ARBA00005065"/>
    </source>
</evidence>